<dbReference type="InterPro" id="IPR014967">
    <property type="entry name" value="Uncharacterised_YugN-like"/>
</dbReference>
<dbReference type="KEGG" id="plig:NAG76_00250"/>
<name>A0A9J6ZFB6_9BACL</name>
<evidence type="ECO:0000313" key="1">
    <source>
        <dbReference type="EMBL" id="URN94727.1"/>
    </source>
</evidence>
<dbReference type="InterPro" id="IPR036491">
    <property type="entry name" value="YugN-like_sf"/>
</dbReference>
<accession>A0A9J6ZFB6</accession>
<gene>
    <name evidence="1" type="ORF">NAG76_00250</name>
</gene>
<proteinExistence type="predicted"/>
<dbReference type="Pfam" id="PF08868">
    <property type="entry name" value="YugN"/>
    <property type="match status" value="1"/>
</dbReference>
<protein>
    <submittedName>
        <fullName evidence="1">YugN-like family protein</fullName>
    </submittedName>
</protein>
<dbReference type="Gene3D" id="3.30.310.100">
    <property type="entry name" value="YugN-like"/>
    <property type="match status" value="1"/>
</dbReference>
<reference evidence="1" key="1">
    <citation type="submission" date="2022-05" db="EMBL/GenBank/DDBJ databases">
        <title>Novel bacterial taxa in a minimal lignocellulolytic consortium and its capacity to transform plastics disclosed by genome-resolved metagenomics.</title>
        <authorList>
            <person name="Rodriguez C.A.D."/>
            <person name="Diaz-Garcia L."/>
            <person name="Herrera K."/>
            <person name="Tarazona N.A."/>
            <person name="Sproer C."/>
            <person name="Overmann J."/>
            <person name="Jimenez D.J."/>
        </authorList>
    </citation>
    <scope>NUCLEOTIDE SEQUENCE</scope>
    <source>
        <strain evidence="1">MAG5</strain>
    </source>
</reference>
<dbReference type="Proteomes" id="UP001056756">
    <property type="component" value="Chromosome"/>
</dbReference>
<sequence>MITISSQIAGKQLAFDEMNQASNALGFMLGGNWDYDGGFFDQSLDTENKVWLRVPFKVINGEISSEVGHSDAYIELSEPFVLNHVYNEGNDPSGNVSVISASFNQFQAPIDPDAPVSDKWAQKGKQAVVRLEEALKHLLK</sequence>
<dbReference type="SUPFAM" id="SSF160755">
    <property type="entry name" value="YugN-like"/>
    <property type="match status" value="1"/>
</dbReference>
<dbReference type="EMBL" id="CP097899">
    <property type="protein sequence ID" value="URN94727.1"/>
    <property type="molecule type" value="Genomic_DNA"/>
</dbReference>
<dbReference type="AlphaFoldDB" id="A0A9J6ZFB6"/>
<evidence type="ECO:0000313" key="2">
    <source>
        <dbReference type="Proteomes" id="UP001056756"/>
    </source>
</evidence>
<organism evidence="1 2">
    <name type="scientific">Candidatus Pristimantibacillus lignocellulolyticus</name>
    <dbReference type="NCBI Taxonomy" id="2994561"/>
    <lineage>
        <taxon>Bacteria</taxon>
        <taxon>Bacillati</taxon>
        <taxon>Bacillota</taxon>
        <taxon>Bacilli</taxon>
        <taxon>Bacillales</taxon>
        <taxon>Paenibacillaceae</taxon>
        <taxon>Candidatus Pristimantibacillus</taxon>
    </lineage>
</organism>